<sequence>MTRSEFLVLPESPDPEGGPNGGSVGAGGVWPPLRPEGVPPARDRLDPPTVPILLAGLRDAPPRAGPRRSLHRLAPDDEADGIEPHPRPAPNPEPPGRIGAVLRRLAPTAWRGARVDPGRPGATALALVAAVAAVVAAVGVWFERPRAEPVPDLPALTVSAAETAASAAPVPAAATTAAAPAAPPALLVVNVSGKVHQPGLVEVPEGARVADVLEAAGGALPGVDLSALNLARRVADGEQVAVGVPAAPDAAPAAAPGTPPPGAGGAPAGKVDLNSATIDQLDALPGVGPVTAQRILEWRTRNGRFTRVEQLREIEGIGERRFAQLRDMVTL</sequence>
<organism evidence="3 4">
    <name type="scientific">Pseudonocardia adelaidensis</name>
    <dbReference type="NCBI Taxonomy" id="648754"/>
    <lineage>
        <taxon>Bacteria</taxon>
        <taxon>Bacillati</taxon>
        <taxon>Actinomycetota</taxon>
        <taxon>Actinomycetes</taxon>
        <taxon>Pseudonocardiales</taxon>
        <taxon>Pseudonocardiaceae</taxon>
        <taxon>Pseudonocardia</taxon>
    </lineage>
</organism>
<dbReference type="InterPro" id="IPR051675">
    <property type="entry name" value="Endo/Exo/Phosphatase_dom_1"/>
</dbReference>
<evidence type="ECO:0000313" key="4">
    <source>
        <dbReference type="Proteomes" id="UP001500804"/>
    </source>
</evidence>
<evidence type="ECO:0000313" key="3">
    <source>
        <dbReference type="EMBL" id="GAA5118840.1"/>
    </source>
</evidence>
<gene>
    <name evidence="3" type="ORF">GCM10023320_23580</name>
</gene>
<dbReference type="SMART" id="SM00278">
    <property type="entry name" value="HhH1"/>
    <property type="match status" value="2"/>
</dbReference>
<comment type="caution">
    <text evidence="3">The sequence shown here is derived from an EMBL/GenBank/DDBJ whole genome shotgun (WGS) entry which is preliminary data.</text>
</comment>
<protein>
    <recommendedName>
        <fullName evidence="2">Helix-hairpin-helix DNA-binding motif class 1 domain-containing protein</fullName>
    </recommendedName>
</protein>
<dbReference type="Pfam" id="PF12836">
    <property type="entry name" value="HHH_3"/>
    <property type="match status" value="1"/>
</dbReference>
<keyword evidence="4" id="KW-1185">Reference proteome</keyword>
<evidence type="ECO:0000259" key="2">
    <source>
        <dbReference type="SMART" id="SM00278"/>
    </source>
</evidence>
<dbReference type="PANTHER" id="PTHR21180">
    <property type="entry name" value="ENDONUCLEASE/EXONUCLEASE/PHOSPHATASE FAMILY DOMAIN-CONTAINING PROTEIN 1"/>
    <property type="match status" value="1"/>
</dbReference>
<dbReference type="Proteomes" id="UP001500804">
    <property type="component" value="Unassembled WGS sequence"/>
</dbReference>
<dbReference type="InterPro" id="IPR003583">
    <property type="entry name" value="Hlx-hairpin-Hlx_DNA-bd_motif"/>
</dbReference>
<feature type="domain" description="Helix-hairpin-helix DNA-binding motif class 1" evidence="2">
    <location>
        <begin position="309"/>
        <end position="328"/>
    </location>
</feature>
<dbReference type="InterPro" id="IPR019554">
    <property type="entry name" value="Soluble_ligand-bd"/>
</dbReference>
<dbReference type="InterPro" id="IPR010994">
    <property type="entry name" value="RuvA_2-like"/>
</dbReference>
<dbReference type="Gene3D" id="1.10.150.320">
    <property type="entry name" value="Photosystem II 12 kDa extrinsic protein"/>
    <property type="match status" value="1"/>
</dbReference>
<evidence type="ECO:0000256" key="1">
    <source>
        <dbReference type="SAM" id="MobiDB-lite"/>
    </source>
</evidence>
<name>A0ABP9NK33_9PSEU</name>
<dbReference type="PANTHER" id="PTHR21180:SF32">
    <property type="entry name" value="ENDONUCLEASE_EXONUCLEASE_PHOSPHATASE FAMILY DOMAIN-CONTAINING PROTEIN 1"/>
    <property type="match status" value="1"/>
</dbReference>
<dbReference type="Gene3D" id="3.10.560.10">
    <property type="entry name" value="Outer membrane lipoprotein wza domain like"/>
    <property type="match status" value="1"/>
</dbReference>
<feature type="region of interest" description="Disordered" evidence="1">
    <location>
        <begin position="248"/>
        <end position="271"/>
    </location>
</feature>
<dbReference type="RefSeq" id="WP_425570512.1">
    <property type="nucleotide sequence ID" value="NZ_BAABJO010000007.1"/>
</dbReference>
<dbReference type="SUPFAM" id="SSF47781">
    <property type="entry name" value="RuvA domain 2-like"/>
    <property type="match status" value="1"/>
</dbReference>
<feature type="domain" description="Helix-hairpin-helix DNA-binding motif class 1" evidence="2">
    <location>
        <begin position="279"/>
        <end position="298"/>
    </location>
</feature>
<proteinExistence type="predicted"/>
<dbReference type="Pfam" id="PF10531">
    <property type="entry name" value="SLBB"/>
    <property type="match status" value="1"/>
</dbReference>
<reference evidence="4" key="1">
    <citation type="journal article" date="2019" name="Int. J. Syst. Evol. Microbiol.">
        <title>The Global Catalogue of Microorganisms (GCM) 10K type strain sequencing project: providing services to taxonomists for standard genome sequencing and annotation.</title>
        <authorList>
            <consortium name="The Broad Institute Genomics Platform"/>
            <consortium name="The Broad Institute Genome Sequencing Center for Infectious Disease"/>
            <person name="Wu L."/>
            <person name="Ma J."/>
        </authorList>
    </citation>
    <scope>NUCLEOTIDE SEQUENCE [LARGE SCALE GENOMIC DNA]</scope>
    <source>
        <strain evidence="4">JCM 18302</strain>
    </source>
</reference>
<dbReference type="SUPFAM" id="SSF142984">
    <property type="entry name" value="Nqo1 middle domain-like"/>
    <property type="match status" value="1"/>
</dbReference>
<feature type="region of interest" description="Disordered" evidence="1">
    <location>
        <begin position="1"/>
        <end position="98"/>
    </location>
</feature>
<accession>A0ABP9NK33</accession>
<dbReference type="EMBL" id="BAABJO010000007">
    <property type="protein sequence ID" value="GAA5118840.1"/>
    <property type="molecule type" value="Genomic_DNA"/>
</dbReference>
<feature type="compositionally biased region" description="Gly residues" evidence="1">
    <location>
        <begin position="18"/>
        <end position="28"/>
    </location>
</feature>